<feature type="signal peptide" evidence="1">
    <location>
        <begin position="1"/>
        <end position="20"/>
    </location>
</feature>
<accession>A0A2S0UN62</accession>
<sequence length="122" mass="12116">MRAVLGLLLVMLLSVTSVTAAVARGQMAGAVDMVICSGAGPATVTLDATGQPVEAHHCPVCTAAGSGVGVPVAASVARPATRAEAVRFGAGIALRKVGAGEPVARGPPVLVWTPSLFFRSLT</sequence>
<dbReference type="Pfam" id="PF11162">
    <property type="entry name" value="DUF2946"/>
    <property type="match status" value="1"/>
</dbReference>
<dbReference type="InterPro" id="IPR021333">
    <property type="entry name" value="DUF2946"/>
</dbReference>
<dbReference type="RefSeq" id="WP_108436060.1">
    <property type="nucleotide sequence ID" value="NZ_CP028918.1"/>
</dbReference>
<dbReference type="Proteomes" id="UP000244496">
    <property type="component" value="Chromosome"/>
</dbReference>
<protein>
    <recommendedName>
        <fullName evidence="4">DUF2946 domain-containing protein</fullName>
    </recommendedName>
</protein>
<keyword evidence="3" id="KW-1185">Reference proteome</keyword>
<reference evidence="2 3" key="1">
    <citation type="submission" date="2018-04" db="EMBL/GenBank/DDBJ databases">
        <title>Genome sequencing of Gemmobacter.</title>
        <authorList>
            <person name="Yi H."/>
            <person name="Baek M.-G."/>
        </authorList>
    </citation>
    <scope>NUCLEOTIDE SEQUENCE [LARGE SCALE GENOMIC DNA]</scope>
    <source>
        <strain evidence="2 3">HYN0069</strain>
    </source>
</reference>
<feature type="chain" id="PRO_5015744975" description="DUF2946 domain-containing protein" evidence="1">
    <location>
        <begin position="21"/>
        <end position="122"/>
    </location>
</feature>
<name>A0A2S0UN62_9RHOB</name>
<proteinExistence type="predicted"/>
<dbReference type="AlphaFoldDB" id="A0A2S0UN62"/>
<evidence type="ECO:0000313" key="2">
    <source>
        <dbReference type="EMBL" id="AWB49243.1"/>
    </source>
</evidence>
<gene>
    <name evidence="2" type="ORF">HYN69_12655</name>
</gene>
<evidence type="ECO:0000256" key="1">
    <source>
        <dbReference type="SAM" id="SignalP"/>
    </source>
</evidence>
<keyword evidence="1" id="KW-0732">Signal</keyword>
<dbReference type="OrthoDB" id="7863585at2"/>
<evidence type="ECO:0008006" key="4">
    <source>
        <dbReference type="Google" id="ProtNLM"/>
    </source>
</evidence>
<dbReference type="EMBL" id="CP028918">
    <property type="protein sequence ID" value="AWB49243.1"/>
    <property type="molecule type" value="Genomic_DNA"/>
</dbReference>
<dbReference type="KEGG" id="geh:HYN69_12655"/>
<organism evidence="2 3">
    <name type="scientific">Paragemmobacter aquarius</name>
    <dbReference type="NCBI Taxonomy" id="2169400"/>
    <lineage>
        <taxon>Bacteria</taxon>
        <taxon>Pseudomonadati</taxon>
        <taxon>Pseudomonadota</taxon>
        <taxon>Alphaproteobacteria</taxon>
        <taxon>Rhodobacterales</taxon>
        <taxon>Paracoccaceae</taxon>
        <taxon>Paragemmobacter</taxon>
    </lineage>
</organism>
<evidence type="ECO:0000313" key="3">
    <source>
        <dbReference type="Proteomes" id="UP000244496"/>
    </source>
</evidence>